<organism evidence="4 5">
    <name type="scientific">Bodo saltans</name>
    <name type="common">Flagellated protozoan</name>
    <dbReference type="NCBI Taxonomy" id="75058"/>
    <lineage>
        <taxon>Eukaryota</taxon>
        <taxon>Discoba</taxon>
        <taxon>Euglenozoa</taxon>
        <taxon>Kinetoplastea</taxon>
        <taxon>Metakinetoplastina</taxon>
        <taxon>Eubodonida</taxon>
        <taxon>Bodonidae</taxon>
        <taxon>Bodo</taxon>
    </lineage>
</organism>
<dbReference type="SUPFAM" id="SSF117856">
    <property type="entry name" value="AF0104/ALDC/Ptd012-like"/>
    <property type="match status" value="1"/>
</dbReference>
<evidence type="ECO:0000259" key="3">
    <source>
        <dbReference type="PROSITE" id="PS51742"/>
    </source>
</evidence>
<dbReference type="PANTHER" id="PTHR34988">
    <property type="entry name" value="PROTEIN, PUTATIVE-RELATED"/>
    <property type="match status" value="1"/>
</dbReference>
<dbReference type="OrthoDB" id="2156856at2759"/>
<reference evidence="5" key="1">
    <citation type="submission" date="2015-09" db="EMBL/GenBank/DDBJ databases">
        <authorList>
            <consortium name="Pathogen Informatics"/>
        </authorList>
    </citation>
    <scope>NUCLEOTIDE SEQUENCE [LARGE SCALE GENOMIC DNA]</scope>
    <source>
        <strain evidence="5">Lake Konstanz</strain>
    </source>
</reference>
<accession>A0A0S4IL50</accession>
<evidence type="ECO:0000313" key="4">
    <source>
        <dbReference type="EMBL" id="CUE68729.1"/>
    </source>
</evidence>
<feature type="domain" description="PPC" evidence="3">
    <location>
        <begin position="140"/>
        <end position="284"/>
    </location>
</feature>
<keyword evidence="2" id="KW-0472">Membrane</keyword>
<dbReference type="PANTHER" id="PTHR34988:SF1">
    <property type="entry name" value="DNA-BINDING PROTEIN"/>
    <property type="match status" value="1"/>
</dbReference>
<feature type="compositionally biased region" description="Polar residues" evidence="1">
    <location>
        <begin position="62"/>
        <end position="80"/>
    </location>
</feature>
<keyword evidence="5" id="KW-1185">Reference proteome</keyword>
<dbReference type="VEuPathDB" id="TriTrypDB:BSAL_51795"/>
<feature type="transmembrane region" description="Helical" evidence="2">
    <location>
        <begin position="108"/>
        <end position="129"/>
    </location>
</feature>
<keyword evidence="2 4" id="KW-0812">Transmembrane</keyword>
<dbReference type="Gene3D" id="3.30.1330.80">
    <property type="entry name" value="Hypothetical protein, similar to alpha- acetolactate decarboxylase, domain 2"/>
    <property type="match status" value="1"/>
</dbReference>
<evidence type="ECO:0000256" key="1">
    <source>
        <dbReference type="SAM" id="MobiDB-lite"/>
    </source>
</evidence>
<feature type="compositionally biased region" description="Polar residues" evidence="1">
    <location>
        <begin position="20"/>
        <end position="39"/>
    </location>
</feature>
<dbReference type="CDD" id="cd11378">
    <property type="entry name" value="DUF296"/>
    <property type="match status" value="1"/>
</dbReference>
<name>A0A0S4IL50_BODSA</name>
<feature type="region of interest" description="Disordered" evidence="1">
    <location>
        <begin position="1"/>
        <end position="81"/>
    </location>
</feature>
<keyword evidence="2" id="KW-1133">Transmembrane helix</keyword>
<dbReference type="AlphaFoldDB" id="A0A0S4IL50"/>
<proteinExistence type="predicted"/>
<gene>
    <name evidence="4" type="ORF">BSAL_51795</name>
</gene>
<evidence type="ECO:0000313" key="5">
    <source>
        <dbReference type="Proteomes" id="UP000051952"/>
    </source>
</evidence>
<evidence type="ECO:0000256" key="2">
    <source>
        <dbReference type="SAM" id="Phobius"/>
    </source>
</evidence>
<protein>
    <submittedName>
        <fullName evidence="4">Transmembrane protein, putative</fullName>
    </submittedName>
</protein>
<sequence length="289" mass="31081">MQPYEPLAEEDDQQQHYDTHQGQNQQRSSNITAQHSSGRIGSLGPVRRHVPKSATDEGVVLSTRSTGHTAAASTDDSNVHNGGGASAAQVLVLAQALDGEHRRQSLRFGVLMVLGFICLGMTIATLLIFRSRDEFPPDPASIPKTYSRTIRLLPGDDVIPSLMKVVLANGWRAASISTAVGSLTQYNIRFANQNTTNSATGHFEVVSLVGTLTSINSTASPTILGGAWHLHISVGNEQGTTISGHLVTGSIVYTTLEVVMLFNCGVEYYRADDGTTGYDELQIRNATWC</sequence>
<dbReference type="PROSITE" id="PS51742">
    <property type="entry name" value="PPC"/>
    <property type="match status" value="1"/>
</dbReference>
<dbReference type="Proteomes" id="UP000051952">
    <property type="component" value="Unassembled WGS sequence"/>
</dbReference>
<dbReference type="InterPro" id="IPR005175">
    <property type="entry name" value="PPC_dom"/>
</dbReference>
<dbReference type="EMBL" id="CYKH01000071">
    <property type="protein sequence ID" value="CUE68729.1"/>
    <property type="molecule type" value="Genomic_DNA"/>
</dbReference>
<dbReference type="Pfam" id="PF03479">
    <property type="entry name" value="PCC"/>
    <property type="match status" value="1"/>
</dbReference>